<proteinExistence type="predicted"/>
<dbReference type="AlphaFoldDB" id="A0A8S1YE42"/>
<evidence type="ECO:0000313" key="2">
    <source>
        <dbReference type="Proteomes" id="UP000683925"/>
    </source>
</evidence>
<protein>
    <recommendedName>
        <fullName evidence="3">Tetratricopeptide repeat protein</fullName>
    </recommendedName>
</protein>
<accession>A0A8S1YE42</accession>
<dbReference type="OrthoDB" id="308728at2759"/>
<dbReference type="Proteomes" id="UP000683925">
    <property type="component" value="Unassembled WGS sequence"/>
</dbReference>
<dbReference type="EMBL" id="CAJJDP010000152">
    <property type="protein sequence ID" value="CAD8210122.1"/>
    <property type="molecule type" value="Genomic_DNA"/>
</dbReference>
<comment type="caution">
    <text evidence="1">The sequence shown here is derived from an EMBL/GenBank/DDBJ whole genome shotgun (WGS) entry which is preliminary data.</text>
</comment>
<sequence>MQLEQHQEAIKQFDLAILINPNELDAYSWKGFSLENQHMYAKAIQTYRQAQCLLENQENEYQLNILAWQKER</sequence>
<evidence type="ECO:0008006" key="3">
    <source>
        <dbReference type="Google" id="ProtNLM"/>
    </source>
</evidence>
<evidence type="ECO:0000313" key="1">
    <source>
        <dbReference type="EMBL" id="CAD8210122.1"/>
    </source>
</evidence>
<organism evidence="1 2">
    <name type="scientific">Paramecium octaurelia</name>
    <dbReference type="NCBI Taxonomy" id="43137"/>
    <lineage>
        <taxon>Eukaryota</taxon>
        <taxon>Sar</taxon>
        <taxon>Alveolata</taxon>
        <taxon>Ciliophora</taxon>
        <taxon>Intramacronucleata</taxon>
        <taxon>Oligohymenophorea</taxon>
        <taxon>Peniculida</taxon>
        <taxon>Parameciidae</taxon>
        <taxon>Paramecium</taxon>
    </lineage>
</organism>
<name>A0A8S1YE42_PAROT</name>
<gene>
    <name evidence="1" type="ORF">POCTA_138.1.T1500005</name>
</gene>
<dbReference type="OMA" id="CYEQAQK"/>
<reference evidence="1" key="1">
    <citation type="submission" date="2021-01" db="EMBL/GenBank/DDBJ databases">
        <authorList>
            <consortium name="Genoscope - CEA"/>
            <person name="William W."/>
        </authorList>
    </citation>
    <scope>NUCLEOTIDE SEQUENCE</scope>
</reference>
<keyword evidence="2" id="KW-1185">Reference proteome</keyword>